<gene>
    <name evidence="2" type="ORF">HPB52_020500</name>
</gene>
<dbReference type="AlphaFoldDB" id="A0A9D4PSG5"/>
<evidence type="ECO:0000256" key="1">
    <source>
        <dbReference type="SAM" id="MobiDB-lite"/>
    </source>
</evidence>
<evidence type="ECO:0000313" key="2">
    <source>
        <dbReference type="EMBL" id="KAH7952245.1"/>
    </source>
</evidence>
<accession>A0A9D4PSG5</accession>
<feature type="region of interest" description="Disordered" evidence="1">
    <location>
        <begin position="164"/>
        <end position="198"/>
    </location>
</feature>
<evidence type="ECO:0000313" key="3">
    <source>
        <dbReference type="Proteomes" id="UP000821837"/>
    </source>
</evidence>
<dbReference type="EMBL" id="JABSTV010001251">
    <property type="protein sequence ID" value="KAH7952245.1"/>
    <property type="molecule type" value="Genomic_DNA"/>
</dbReference>
<name>A0A9D4PSG5_RHISA</name>
<keyword evidence="3" id="KW-1185">Reference proteome</keyword>
<feature type="compositionally biased region" description="Basic and acidic residues" evidence="1">
    <location>
        <begin position="174"/>
        <end position="195"/>
    </location>
</feature>
<organism evidence="2 3">
    <name type="scientific">Rhipicephalus sanguineus</name>
    <name type="common">Brown dog tick</name>
    <name type="synonym">Ixodes sanguineus</name>
    <dbReference type="NCBI Taxonomy" id="34632"/>
    <lineage>
        <taxon>Eukaryota</taxon>
        <taxon>Metazoa</taxon>
        <taxon>Ecdysozoa</taxon>
        <taxon>Arthropoda</taxon>
        <taxon>Chelicerata</taxon>
        <taxon>Arachnida</taxon>
        <taxon>Acari</taxon>
        <taxon>Parasitiformes</taxon>
        <taxon>Ixodida</taxon>
        <taxon>Ixodoidea</taxon>
        <taxon>Ixodidae</taxon>
        <taxon>Rhipicephalinae</taxon>
        <taxon>Rhipicephalus</taxon>
        <taxon>Rhipicephalus</taxon>
    </lineage>
</organism>
<protein>
    <submittedName>
        <fullName evidence="2">Uncharacterized protein</fullName>
    </submittedName>
</protein>
<comment type="caution">
    <text evidence="2">The sequence shown here is derived from an EMBL/GenBank/DDBJ whole genome shotgun (WGS) entry which is preliminary data.</text>
</comment>
<proteinExistence type="predicted"/>
<reference evidence="2" key="1">
    <citation type="journal article" date="2020" name="Cell">
        <title>Large-Scale Comparative Analyses of Tick Genomes Elucidate Their Genetic Diversity and Vector Capacities.</title>
        <authorList>
            <consortium name="Tick Genome and Microbiome Consortium (TIGMIC)"/>
            <person name="Jia N."/>
            <person name="Wang J."/>
            <person name="Shi W."/>
            <person name="Du L."/>
            <person name="Sun Y."/>
            <person name="Zhan W."/>
            <person name="Jiang J.F."/>
            <person name="Wang Q."/>
            <person name="Zhang B."/>
            <person name="Ji P."/>
            <person name="Bell-Sakyi L."/>
            <person name="Cui X.M."/>
            <person name="Yuan T.T."/>
            <person name="Jiang B.G."/>
            <person name="Yang W.F."/>
            <person name="Lam T.T."/>
            <person name="Chang Q.C."/>
            <person name="Ding S.J."/>
            <person name="Wang X.J."/>
            <person name="Zhu J.G."/>
            <person name="Ruan X.D."/>
            <person name="Zhao L."/>
            <person name="Wei J.T."/>
            <person name="Ye R.Z."/>
            <person name="Que T.C."/>
            <person name="Du C.H."/>
            <person name="Zhou Y.H."/>
            <person name="Cheng J.X."/>
            <person name="Dai P.F."/>
            <person name="Guo W.B."/>
            <person name="Han X.H."/>
            <person name="Huang E.J."/>
            <person name="Li L.F."/>
            <person name="Wei W."/>
            <person name="Gao Y.C."/>
            <person name="Liu J.Z."/>
            <person name="Shao H.Z."/>
            <person name="Wang X."/>
            <person name="Wang C.C."/>
            <person name="Yang T.C."/>
            <person name="Huo Q.B."/>
            <person name="Li W."/>
            <person name="Chen H.Y."/>
            <person name="Chen S.E."/>
            <person name="Zhou L.G."/>
            <person name="Ni X.B."/>
            <person name="Tian J.H."/>
            <person name="Sheng Y."/>
            <person name="Liu T."/>
            <person name="Pan Y.S."/>
            <person name="Xia L.Y."/>
            <person name="Li J."/>
            <person name="Zhao F."/>
            <person name="Cao W.C."/>
        </authorList>
    </citation>
    <scope>NUCLEOTIDE SEQUENCE</scope>
    <source>
        <strain evidence="2">Rsan-2018</strain>
    </source>
</reference>
<reference evidence="2" key="2">
    <citation type="submission" date="2021-09" db="EMBL/GenBank/DDBJ databases">
        <authorList>
            <person name="Jia N."/>
            <person name="Wang J."/>
            <person name="Shi W."/>
            <person name="Du L."/>
            <person name="Sun Y."/>
            <person name="Zhan W."/>
            <person name="Jiang J."/>
            <person name="Wang Q."/>
            <person name="Zhang B."/>
            <person name="Ji P."/>
            <person name="Sakyi L.B."/>
            <person name="Cui X."/>
            <person name="Yuan T."/>
            <person name="Jiang B."/>
            <person name="Yang W."/>
            <person name="Lam T.T.-Y."/>
            <person name="Chang Q."/>
            <person name="Ding S."/>
            <person name="Wang X."/>
            <person name="Zhu J."/>
            <person name="Ruan X."/>
            <person name="Zhao L."/>
            <person name="Wei J."/>
            <person name="Que T."/>
            <person name="Du C."/>
            <person name="Cheng J."/>
            <person name="Dai P."/>
            <person name="Han X."/>
            <person name="Huang E."/>
            <person name="Gao Y."/>
            <person name="Liu J."/>
            <person name="Shao H."/>
            <person name="Ye R."/>
            <person name="Li L."/>
            <person name="Wei W."/>
            <person name="Wang X."/>
            <person name="Wang C."/>
            <person name="Huo Q."/>
            <person name="Li W."/>
            <person name="Guo W."/>
            <person name="Chen H."/>
            <person name="Chen S."/>
            <person name="Zhou L."/>
            <person name="Zhou L."/>
            <person name="Ni X."/>
            <person name="Tian J."/>
            <person name="Zhou Y."/>
            <person name="Sheng Y."/>
            <person name="Liu T."/>
            <person name="Pan Y."/>
            <person name="Xia L."/>
            <person name="Li J."/>
            <person name="Zhao F."/>
            <person name="Cao W."/>
        </authorList>
    </citation>
    <scope>NUCLEOTIDE SEQUENCE</scope>
    <source>
        <strain evidence="2">Rsan-2018</strain>
        <tissue evidence="2">Larvae</tissue>
    </source>
</reference>
<dbReference type="Proteomes" id="UP000821837">
    <property type="component" value="Chromosome 5"/>
</dbReference>
<sequence>MPRLSPNHWSPSLPYLSLAAAGAFHIGWHPAEVVLLDRRLGLILRPERLACVAFAGGPSTLLSAVPTDFSNGRLTAELVLDARVIPCPGDSRLATAFAVMSTGWLWESSAVSSCSTALAAPDGQLRRPAESIVRDDVAIAARLLGRLHSSRFFGRRSPPFPAGELFLTGGAGGGKERPRPRPHPDRSSGREDRRHGACGRSSIWNERFLEQCAAGEMIWQLRRPPKVQARAKAAGMGQVSGTQNVLVATQA</sequence>